<comment type="caution">
    <text evidence="3">The sequence shown here is derived from an EMBL/GenBank/DDBJ whole genome shotgun (WGS) entry which is preliminary data.</text>
</comment>
<evidence type="ECO:0000313" key="4">
    <source>
        <dbReference type="Proteomes" id="UP000657574"/>
    </source>
</evidence>
<reference evidence="3" key="2">
    <citation type="submission" date="2020-09" db="EMBL/GenBank/DDBJ databases">
        <authorList>
            <person name="Sun Q."/>
            <person name="Ohkuma M."/>
        </authorList>
    </citation>
    <scope>NUCLEOTIDE SEQUENCE</scope>
    <source>
        <strain evidence="3">JCM 3086</strain>
    </source>
</reference>
<accession>A0A917P5F1</accession>
<protein>
    <submittedName>
        <fullName evidence="3">Uncharacterized protein</fullName>
    </submittedName>
</protein>
<keyword evidence="2" id="KW-0472">Membrane</keyword>
<evidence type="ECO:0000256" key="2">
    <source>
        <dbReference type="SAM" id="Phobius"/>
    </source>
</evidence>
<reference evidence="3" key="1">
    <citation type="journal article" date="2014" name="Int. J. Syst. Evol. Microbiol.">
        <title>Complete genome sequence of Corynebacterium casei LMG S-19264T (=DSM 44701T), isolated from a smear-ripened cheese.</title>
        <authorList>
            <consortium name="US DOE Joint Genome Institute (JGI-PGF)"/>
            <person name="Walter F."/>
            <person name="Albersmeier A."/>
            <person name="Kalinowski J."/>
            <person name="Ruckert C."/>
        </authorList>
    </citation>
    <scope>NUCLEOTIDE SEQUENCE</scope>
    <source>
        <strain evidence="3">JCM 3086</strain>
    </source>
</reference>
<proteinExistence type="predicted"/>
<keyword evidence="2" id="KW-0812">Transmembrane</keyword>
<sequence length="127" mass="13567">MTDHDTVPRTPADSRPGAVGVVRPAWKEQTRDRMDRMDRRPTLIVVAVAVAAVLLPWPWPCWCGWYAPGATCAGPVCPPARAGCSGTRWPNCCCPPTCCRSPLYLDDIGVPLIALCGVRAAAPAAGR</sequence>
<gene>
    <name evidence="3" type="ORF">GCM10010121_086590</name>
</gene>
<name>A0A917P5F1_9ACTN</name>
<dbReference type="Proteomes" id="UP000657574">
    <property type="component" value="Unassembled WGS sequence"/>
</dbReference>
<dbReference type="AlphaFoldDB" id="A0A917P5F1"/>
<dbReference type="EMBL" id="BMQA01000073">
    <property type="protein sequence ID" value="GGJ62657.1"/>
    <property type="molecule type" value="Genomic_DNA"/>
</dbReference>
<organism evidence="3 4">
    <name type="scientific">Streptomyces brasiliensis</name>
    <dbReference type="NCBI Taxonomy" id="1954"/>
    <lineage>
        <taxon>Bacteria</taxon>
        <taxon>Bacillati</taxon>
        <taxon>Actinomycetota</taxon>
        <taxon>Actinomycetes</taxon>
        <taxon>Kitasatosporales</taxon>
        <taxon>Streptomycetaceae</taxon>
        <taxon>Streptomyces</taxon>
    </lineage>
</organism>
<evidence type="ECO:0000313" key="3">
    <source>
        <dbReference type="EMBL" id="GGJ62657.1"/>
    </source>
</evidence>
<evidence type="ECO:0000256" key="1">
    <source>
        <dbReference type="SAM" id="MobiDB-lite"/>
    </source>
</evidence>
<feature type="region of interest" description="Disordered" evidence="1">
    <location>
        <begin position="1"/>
        <end position="33"/>
    </location>
</feature>
<feature type="transmembrane region" description="Helical" evidence="2">
    <location>
        <begin position="41"/>
        <end position="59"/>
    </location>
</feature>
<keyword evidence="4" id="KW-1185">Reference proteome</keyword>
<keyword evidence="2" id="KW-1133">Transmembrane helix</keyword>